<feature type="binding site" evidence="8">
    <location>
        <position position="166"/>
    </location>
    <ligand>
        <name>Zn(2+)</name>
        <dbReference type="ChEBI" id="CHEBI:29105"/>
        <label>2</label>
    </ligand>
</feature>
<keyword evidence="4 8" id="KW-0479">Metal-binding</keyword>
<evidence type="ECO:0000256" key="8">
    <source>
        <dbReference type="PIRSR" id="PIRSR001123-2"/>
    </source>
</evidence>
<feature type="active site" description="Proton acceptor" evidence="7">
    <location>
        <position position="196"/>
    </location>
</feature>
<feature type="binding site" evidence="8">
    <location>
        <position position="305"/>
    </location>
    <ligand>
        <name>Zn(2+)</name>
        <dbReference type="ChEBI" id="CHEBI:29105"/>
        <label>2</label>
    </ligand>
</feature>
<comment type="cofactor">
    <cofactor evidence="8">
        <name>a divalent metal cation</name>
        <dbReference type="ChEBI" id="CHEBI:60240"/>
    </cofactor>
    <text evidence="8">Binds 2 divalent metal cations per subunit.</text>
</comment>
<dbReference type="PANTHER" id="PTHR32481">
    <property type="entry name" value="AMINOPEPTIDASE"/>
    <property type="match status" value="1"/>
</dbReference>
<dbReference type="InterPro" id="IPR051464">
    <property type="entry name" value="Peptidase_M42_aminopept"/>
</dbReference>
<dbReference type="GO" id="GO:0006508">
    <property type="term" value="P:proteolysis"/>
    <property type="evidence" value="ECO:0007669"/>
    <property type="project" value="UniProtKB-KW"/>
</dbReference>
<evidence type="ECO:0000256" key="6">
    <source>
        <dbReference type="PIRNR" id="PIRNR001123"/>
    </source>
</evidence>
<evidence type="ECO:0000256" key="2">
    <source>
        <dbReference type="ARBA" id="ARBA00022438"/>
    </source>
</evidence>
<dbReference type="SUPFAM" id="SSF53187">
    <property type="entry name" value="Zn-dependent exopeptidases"/>
    <property type="match status" value="1"/>
</dbReference>
<keyword evidence="5" id="KW-0378">Hydrolase</keyword>
<evidence type="ECO:0000256" key="3">
    <source>
        <dbReference type="ARBA" id="ARBA00022670"/>
    </source>
</evidence>
<feature type="binding site" evidence="8">
    <location>
        <position position="219"/>
    </location>
    <ligand>
        <name>Zn(2+)</name>
        <dbReference type="ChEBI" id="CHEBI:29105"/>
        <label>1</label>
    </ligand>
</feature>
<evidence type="ECO:0000256" key="4">
    <source>
        <dbReference type="ARBA" id="ARBA00022723"/>
    </source>
</evidence>
<comment type="caution">
    <text evidence="9">The sequence shown here is derived from an EMBL/GenBank/DDBJ whole genome shotgun (WGS) entry which is preliminary data.</text>
</comment>
<organism evidence="9">
    <name type="scientific">Caldilineaceae bacterium SB0661_bin_32</name>
    <dbReference type="NCBI Taxonomy" id="2605255"/>
    <lineage>
        <taxon>Bacteria</taxon>
        <taxon>Bacillati</taxon>
        <taxon>Chloroflexota</taxon>
        <taxon>Caldilineae</taxon>
        <taxon>Caldilineales</taxon>
        <taxon>Caldilineaceae</taxon>
    </lineage>
</organism>
<dbReference type="Gene3D" id="2.40.30.40">
    <property type="entry name" value="Peptidase M42, domain 2"/>
    <property type="match status" value="1"/>
</dbReference>
<reference evidence="9" key="1">
    <citation type="submission" date="2019-09" db="EMBL/GenBank/DDBJ databases">
        <title>Characterisation of the sponge microbiome using genome-centric metagenomics.</title>
        <authorList>
            <person name="Engelberts J.P."/>
            <person name="Robbins S.J."/>
            <person name="De Goeij J.M."/>
            <person name="Aranda M."/>
            <person name="Bell S.C."/>
            <person name="Webster N.S."/>
        </authorList>
    </citation>
    <scope>NUCLEOTIDE SEQUENCE</scope>
    <source>
        <strain evidence="9">SB0661_bin_32</strain>
    </source>
</reference>
<name>A0A6B1D5A2_9CHLR</name>
<dbReference type="EMBL" id="VXMH01000031">
    <property type="protein sequence ID" value="MYC94699.1"/>
    <property type="molecule type" value="Genomic_DNA"/>
</dbReference>
<feature type="binding site" evidence="8">
    <location>
        <position position="65"/>
    </location>
    <ligand>
        <name>Zn(2+)</name>
        <dbReference type="ChEBI" id="CHEBI:29105"/>
        <label>1</label>
    </ligand>
</feature>
<dbReference type="GO" id="GO:0004177">
    <property type="term" value="F:aminopeptidase activity"/>
    <property type="evidence" value="ECO:0007669"/>
    <property type="project" value="UniProtKB-UniRule"/>
</dbReference>
<accession>A0A6B1D5A2</accession>
<protein>
    <submittedName>
        <fullName evidence="9">M42 family metallopeptidase</fullName>
    </submittedName>
</protein>
<gene>
    <name evidence="9" type="ORF">F4X14_06985</name>
</gene>
<keyword evidence="2" id="KW-0031">Aminopeptidase</keyword>
<dbReference type="PIRSF" id="PIRSF001123">
    <property type="entry name" value="PepA_GA"/>
    <property type="match status" value="1"/>
</dbReference>
<comment type="similarity">
    <text evidence="1 6">Belongs to the peptidase M42 family.</text>
</comment>
<dbReference type="SUPFAM" id="SSF101821">
    <property type="entry name" value="Aminopeptidase/glucanase lid domain"/>
    <property type="match status" value="1"/>
</dbReference>
<evidence type="ECO:0000313" key="9">
    <source>
        <dbReference type="EMBL" id="MYC94699.1"/>
    </source>
</evidence>
<dbReference type="Gene3D" id="3.40.630.10">
    <property type="entry name" value="Zn peptidases"/>
    <property type="match status" value="1"/>
</dbReference>
<evidence type="ECO:0000256" key="5">
    <source>
        <dbReference type="ARBA" id="ARBA00022801"/>
    </source>
</evidence>
<keyword evidence="3" id="KW-0645">Protease</keyword>
<feature type="binding site" evidence="8">
    <location>
        <position position="197"/>
    </location>
    <ligand>
        <name>Zn(2+)</name>
        <dbReference type="ChEBI" id="CHEBI:29105"/>
        <label>2</label>
    </ligand>
</feature>
<sequence length="333" mass="35568">MRALIEELCGVFGPSGQEERIREAIINHLDGLVDEIQTDRLGNLIAVKRPAAGVEKGKRIMLAAHMDEIGIMVTHVDAQGFCRFTTIGGVVTNALIGSRVHFANGVEGAFGLEGSPIARERPAPQKLFLDVGADSRENARVQVGDSAVFRSSFGAVGDRLFAPNLDDRIGCAVLIQTLRELKSSPHELLAVFTAQEEVGARGATTAGYGLEPEIILAIDVTATGDFPQATPMEVALGKGPAIKVMDRRMISHPKVRGWLESTAREQDIPYQLEVLEFGSTDASAVQVSRAGVPAGTVSIPCRYVHTPSQVADYNDACGAVRLLVNALGGEYPQ</sequence>
<dbReference type="InterPro" id="IPR023367">
    <property type="entry name" value="Peptidase_M42_dom2"/>
</dbReference>
<dbReference type="PANTHER" id="PTHR32481:SF9">
    <property type="entry name" value="ENDOGLUCANASE"/>
    <property type="match status" value="1"/>
</dbReference>
<dbReference type="GO" id="GO:0046872">
    <property type="term" value="F:metal ion binding"/>
    <property type="evidence" value="ECO:0007669"/>
    <property type="project" value="UniProtKB-UniRule"/>
</dbReference>
<feature type="binding site" evidence="8">
    <location>
        <position position="166"/>
    </location>
    <ligand>
        <name>Zn(2+)</name>
        <dbReference type="ChEBI" id="CHEBI:29105"/>
        <label>1</label>
    </ligand>
</feature>
<dbReference type="AlphaFoldDB" id="A0A6B1D5A2"/>
<evidence type="ECO:0000256" key="1">
    <source>
        <dbReference type="ARBA" id="ARBA00006272"/>
    </source>
</evidence>
<dbReference type="Pfam" id="PF05343">
    <property type="entry name" value="Peptidase_M42"/>
    <property type="match status" value="1"/>
</dbReference>
<proteinExistence type="inferred from homology"/>
<dbReference type="InterPro" id="IPR008007">
    <property type="entry name" value="Peptidase_M42"/>
</dbReference>
<evidence type="ECO:0000256" key="7">
    <source>
        <dbReference type="PIRSR" id="PIRSR001123-1"/>
    </source>
</evidence>